<gene>
    <name evidence="3" type="ORF">S01H4_24041</name>
</gene>
<dbReference type="CDD" id="cd00077">
    <property type="entry name" value="HDc"/>
    <property type="match status" value="1"/>
</dbReference>
<dbReference type="InterPro" id="IPR037522">
    <property type="entry name" value="HD_GYP_dom"/>
</dbReference>
<evidence type="ECO:0000313" key="3">
    <source>
        <dbReference type="EMBL" id="GAG82549.1"/>
    </source>
</evidence>
<dbReference type="PANTHER" id="PTHR43155">
    <property type="entry name" value="CYCLIC DI-GMP PHOSPHODIESTERASE PA4108-RELATED"/>
    <property type="match status" value="1"/>
</dbReference>
<dbReference type="Gene3D" id="1.10.3210.10">
    <property type="entry name" value="Hypothetical protein af1432"/>
    <property type="match status" value="1"/>
</dbReference>
<proteinExistence type="predicted"/>
<dbReference type="InterPro" id="IPR003018">
    <property type="entry name" value="GAF"/>
</dbReference>
<dbReference type="Gene3D" id="3.30.450.40">
    <property type="match status" value="1"/>
</dbReference>
<evidence type="ECO:0000259" key="2">
    <source>
        <dbReference type="PROSITE" id="PS51832"/>
    </source>
</evidence>
<evidence type="ECO:0000259" key="1">
    <source>
        <dbReference type="PROSITE" id="PS51831"/>
    </source>
</evidence>
<dbReference type="InterPro" id="IPR003607">
    <property type="entry name" value="HD/PDEase_dom"/>
</dbReference>
<sequence>MLSNLSHKGILNAIVDKLNATLNTDAAAVLTVKKNKKNNHSHTLCTFASHNLSKKFQHYLQTSSNGFVSSVIDNRKPLIISKIDDGEEEDFLKTLRSEGFASYMGAPILIKGGNAIGVLTLYSKSPRQYTKREIEFINAMSSQIAIALDRTKLIEKIQEMSFESVRTLVEAIEIRDPYTRGHSMQVAYLAYTIGSAMGFNERELTLMEFAGLLHDVGKIAVPETILQKEDTLTTKEWDIIRKHPLHSVRIIEPVQSLKPIH</sequence>
<accession>X1AJS2</accession>
<dbReference type="AlphaFoldDB" id="X1AJS2"/>
<dbReference type="SUPFAM" id="SSF109604">
    <property type="entry name" value="HD-domain/PDEase-like"/>
    <property type="match status" value="1"/>
</dbReference>
<dbReference type="EMBL" id="BART01011243">
    <property type="protein sequence ID" value="GAG82549.1"/>
    <property type="molecule type" value="Genomic_DNA"/>
</dbReference>
<dbReference type="SUPFAM" id="SSF55781">
    <property type="entry name" value="GAF domain-like"/>
    <property type="match status" value="1"/>
</dbReference>
<reference evidence="3" key="1">
    <citation type="journal article" date="2014" name="Front. Microbiol.">
        <title>High frequency of phylogenetically diverse reductive dehalogenase-homologous genes in deep subseafloor sedimentary metagenomes.</title>
        <authorList>
            <person name="Kawai M."/>
            <person name="Futagami T."/>
            <person name="Toyoda A."/>
            <person name="Takaki Y."/>
            <person name="Nishi S."/>
            <person name="Hori S."/>
            <person name="Arai W."/>
            <person name="Tsubouchi T."/>
            <person name="Morono Y."/>
            <person name="Uchiyama I."/>
            <person name="Ito T."/>
            <person name="Fujiyama A."/>
            <person name="Inagaki F."/>
            <person name="Takami H."/>
        </authorList>
    </citation>
    <scope>NUCLEOTIDE SEQUENCE</scope>
    <source>
        <strain evidence="3">Expedition CK06-06</strain>
    </source>
</reference>
<dbReference type="PROSITE" id="PS51832">
    <property type="entry name" value="HD_GYP"/>
    <property type="match status" value="1"/>
</dbReference>
<feature type="domain" description="HD" evidence="1">
    <location>
        <begin position="179"/>
        <end position="261"/>
    </location>
</feature>
<organism evidence="3">
    <name type="scientific">marine sediment metagenome</name>
    <dbReference type="NCBI Taxonomy" id="412755"/>
    <lineage>
        <taxon>unclassified sequences</taxon>
        <taxon>metagenomes</taxon>
        <taxon>ecological metagenomes</taxon>
    </lineage>
</organism>
<dbReference type="SMART" id="SM00065">
    <property type="entry name" value="GAF"/>
    <property type="match status" value="1"/>
</dbReference>
<protein>
    <submittedName>
        <fullName evidence="3">Uncharacterized protein</fullName>
    </submittedName>
</protein>
<dbReference type="PANTHER" id="PTHR43155:SF2">
    <property type="entry name" value="CYCLIC DI-GMP PHOSPHODIESTERASE PA4108"/>
    <property type="match status" value="1"/>
</dbReference>
<feature type="domain" description="HD-GYP" evidence="2">
    <location>
        <begin position="157"/>
        <end position="261"/>
    </location>
</feature>
<dbReference type="Pfam" id="PF13487">
    <property type="entry name" value="HD_5"/>
    <property type="match status" value="1"/>
</dbReference>
<dbReference type="PROSITE" id="PS51831">
    <property type="entry name" value="HD"/>
    <property type="match status" value="1"/>
</dbReference>
<name>X1AJS2_9ZZZZ</name>
<dbReference type="Pfam" id="PF01590">
    <property type="entry name" value="GAF"/>
    <property type="match status" value="1"/>
</dbReference>
<feature type="non-terminal residue" evidence="3">
    <location>
        <position position="261"/>
    </location>
</feature>
<dbReference type="InterPro" id="IPR029016">
    <property type="entry name" value="GAF-like_dom_sf"/>
</dbReference>
<comment type="caution">
    <text evidence="3">The sequence shown here is derived from an EMBL/GenBank/DDBJ whole genome shotgun (WGS) entry which is preliminary data.</text>
</comment>
<dbReference type="InterPro" id="IPR006674">
    <property type="entry name" value="HD_domain"/>
</dbReference>